<keyword evidence="3" id="KW-1185">Reference proteome</keyword>
<protein>
    <recommendedName>
        <fullName evidence="1">DUF218 domain-containing protein</fullName>
    </recommendedName>
</protein>
<name>A0A6J5ECI1_9BURK</name>
<proteinExistence type="predicted"/>
<accession>A0A6J5ECI1</accession>
<dbReference type="Gene3D" id="3.40.50.620">
    <property type="entry name" value="HUPs"/>
    <property type="match status" value="1"/>
</dbReference>
<evidence type="ECO:0000259" key="1">
    <source>
        <dbReference type="Pfam" id="PF02698"/>
    </source>
</evidence>
<feature type="domain" description="DUF218" evidence="1">
    <location>
        <begin position="18"/>
        <end position="87"/>
    </location>
</feature>
<gene>
    <name evidence="2" type="ORF">LMG29739_04276</name>
</gene>
<dbReference type="InterPro" id="IPR003848">
    <property type="entry name" value="DUF218"/>
</dbReference>
<dbReference type="InterPro" id="IPR014729">
    <property type="entry name" value="Rossmann-like_a/b/a_fold"/>
</dbReference>
<sequence length="119" mass="13757">MQNHLRERWHRRLGRKRSHVDAAWLVNAGIPANSIIVDTEGNDTWATAQHASNWMRKHRLSSAMVVTQYFHVPRTMLALKRFGVSEVNGAYPPFLEGRDAYSIVREAPAFLWYAVRPFP</sequence>
<dbReference type="CDD" id="cd06259">
    <property type="entry name" value="YdcF-like"/>
    <property type="match status" value="1"/>
</dbReference>
<reference evidence="2 3" key="1">
    <citation type="submission" date="2020-04" db="EMBL/GenBank/DDBJ databases">
        <authorList>
            <person name="De Canck E."/>
        </authorList>
    </citation>
    <scope>NUCLEOTIDE SEQUENCE [LARGE SCALE GENOMIC DNA]</scope>
    <source>
        <strain evidence="2 3">LMG 29739</strain>
    </source>
</reference>
<dbReference type="EMBL" id="CADIKF010000037">
    <property type="protein sequence ID" value="CAB3764208.1"/>
    <property type="molecule type" value="Genomic_DNA"/>
</dbReference>
<organism evidence="2 3">
    <name type="scientific">Paraburkholderia solisilvae</name>
    <dbReference type="NCBI Taxonomy" id="624376"/>
    <lineage>
        <taxon>Bacteria</taxon>
        <taxon>Pseudomonadati</taxon>
        <taxon>Pseudomonadota</taxon>
        <taxon>Betaproteobacteria</taxon>
        <taxon>Burkholderiales</taxon>
        <taxon>Burkholderiaceae</taxon>
        <taxon>Paraburkholderia</taxon>
    </lineage>
</organism>
<evidence type="ECO:0000313" key="2">
    <source>
        <dbReference type="EMBL" id="CAB3764208.1"/>
    </source>
</evidence>
<dbReference type="Proteomes" id="UP000494329">
    <property type="component" value="Unassembled WGS sequence"/>
</dbReference>
<dbReference type="Pfam" id="PF02698">
    <property type="entry name" value="DUF218"/>
    <property type="match status" value="1"/>
</dbReference>
<dbReference type="AlphaFoldDB" id="A0A6J5ECI1"/>
<evidence type="ECO:0000313" key="3">
    <source>
        <dbReference type="Proteomes" id="UP000494329"/>
    </source>
</evidence>